<dbReference type="SUPFAM" id="SSF47413">
    <property type="entry name" value="lambda repressor-like DNA-binding domains"/>
    <property type="match status" value="2"/>
</dbReference>
<proteinExistence type="predicted"/>
<dbReference type="EMBL" id="JAECSB010000010">
    <property type="protein sequence ID" value="MBH5141145.1"/>
    <property type="molecule type" value="Genomic_DNA"/>
</dbReference>
<dbReference type="Gene3D" id="1.10.260.40">
    <property type="entry name" value="lambda repressor-like DNA-binding domains"/>
    <property type="match status" value="2"/>
</dbReference>
<feature type="domain" description="HTH cro/C1-type" evidence="2">
    <location>
        <begin position="95"/>
        <end position="146"/>
    </location>
</feature>
<dbReference type="SMART" id="SM00530">
    <property type="entry name" value="HTH_XRE"/>
    <property type="match status" value="2"/>
</dbReference>
<keyword evidence="1" id="KW-0238">DNA-binding</keyword>
<dbReference type="InterPro" id="IPR010982">
    <property type="entry name" value="Lambda_DNA-bd_dom_sf"/>
</dbReference>
<dbReference type="CDD" id="cd00093">
    <property type="entry name" value="HTH_XRE"/>
    <property type="match status" value="2"/>
</dbReference>
<organism evidence="3 4">
    <name type="scientific">Rhodococcus erythropolis</name>
    <name type="common">Arthrobacter picolinophilus</name>
    <dbReference type="NCBI Taxonomy" id="1833"/>
    <lineage>
        <taxon>Bacteria</taxon>
        <taxon>Bacillati</taxon>
        <taxon>Actinomycetota</taxon>
        <taxon>Actinomycetes</taxon>
        <taxon>Mycobacteriales</taxon>
        <taxon>Nocardiaceae</taxon>
        <taxon>Rhodococcus</taxon>
        <taxon>Rhodococcus erythropolis group</taxon>
    </lineage>
</organism>
<gene>
    <name evidence="3" type="ORF">I3517_00745</name>
</gene>
<protein>
    <submittedName>
        <fullName evidence="3">Helix-turn-helix domain-containing protein</fullName>
    </submittedName>
</protein>
<dbReference type="Proteomes" id="UP000627573">
    <property type="component" value="Unassembled WGS sequence"/>
</dbReference>
<dbReference type="GO" id="GO:0003677">
    <property type="term" value="F:DNA binding"/>
    <property type="evidence" value="ECO:0007669"/>
    <property type="project" value="UniProtKB-KW"/>
</dbReference>
<keyword evidence="4" id="KW-1185">Reference proteome</keyword>
<evidence type="ECO:0000313" key="3">
    <source>
        <dbReference type="EMBL" id="MBH5141145.1"/>
    </source>
</evidence>
<dbReference type="RefSeq" id="WP_029538791.1">
    <property type="nucleotide sequence ID" value="NZ_CP176578.1"/>
</dbReference>
<comment type="caution">
    <text evidence="3">The sequence shown here is derived from an EMBL/GenBank/DDBJ whole genome shotgun (WGS) entry which is preliminary data.</text>
</comment>
<name>A0A8I0ZKW3_RHOER</name>
<accession>A0A8I0ZKW3</accession>
<dbReference type="InterPro" id="IPR001387">
    <property type="entry name" value="Cro/C1-type_HTH"/>
</dbReference>
<sequence>MSRQAGDLTPGVDEVPRSGVRGFRADRLRELRVKAGLTPDDLSVRLGSSRQSVSHWETGRSTPAPPVLKQIAQELDVSISVLVPIPDNRLRMGDLRVRAGLTQIQAAERLGISPTSLAEIEKGMKPVNDQRVSAIAELYNVETAQVVEVWERGRETRETRARSK</sequence>
<dbReference type="PROSITE" id="PS50943">
    <property type="entry name" value="HTH_CROC1"/>
    <property type="match status" value="2"/>
</dbReference>
<dbReference type="Pfam" id="PF01381">
    <property type="entry name" value="HTH_3"/>
    <property type="match status" value="2"/>
</dbReference>
<evidence type="ECO:0000313" key="4">
    <source>
        <dbReference type="Proteomes" id="UP000627573"/>
    </source>
</evidence>
<dbReference type="PANTHER" id="PTHR46558:SF11">
    <property type="entry name" value="HTH-TYPE TRANSCRIPTIONAL REGULATOR XRE"/>
    <property type="match status" value="1"/>
</dbReference>
<evidence type="ECO:0000259" key="2">
    <source>
        <dbReference type="PROSITE" id="PS50943"/>
    </source>
</evidence>
<evidence type="ECO:0000256" key="1">
    <source>
        <dbReference type="ARBA" id="ARBA00023125"/>
    </source>
</evidence>
<feature type="domain" description="HTH cro/C1-type" evidence="2">
    <location>
        <begin position="28"/>
        <end position="82"/>
    </location>
</feature>
<dbReference type="PANTHER" id="PTHR46558">
    <property type="entry name" value="TRACRIPTIONAL REGULATORY PROTEIN-RELATED-RELATED"/>
    <property type="match status" value="1"/>
</dbReference>
<dbReference type="AlphaFoldDB" id="A0A8I0ZKW3"/>
<reference evidence="3 4" key="1">
    <citation type="submission" date="2020-12" db="EMBL/GenBank/DDBJ databases">
        <title>Draft genome sequence of furan degrading bacterial strain FUR100.</title>
        <authorList>
            <person name="Woiski C."/>
        </authorList>
    </citation>
    <scope>NUCLEOTIDE SEQUENCE [LARGE SCALE GENOMIC DNA]</scope>
    <source>
        <strain evidence="3 4">FUR100</strain>
    </source>
</reference>